<protein>
    <submittedName>
        <fullName evidence="1">Uncharacterized protein</fullName>
    </submittedName>
</protein>
<evidence type="ECO:0000313" key="1">
    <source>
        <dbReference type="EMBL" id="PMS36218.1"/>
    </source>
</evidence>
<name>A0A2N7X384_9BURK</name>
<comment type="caution">
    <text evidence="1">The sequence shown here is derived from an EMBL/GenBank/DDBJ whole genome shotgun (WGS) entry which is preliminary data.</text>
</comment>
<proteinExistence type="predicted"/>
<keyword evidence="2" id="KW-1185">Reference proteome</keyword>
<gene>
    <name evidence="1" type="ORF">C0Z20_15415</name>
</gene>
<evidence type="ECO:0000313" key="2">
    <source>
        <dbReference type="Proteomes" id="UP000235777"/>
    </source>
</evidence>
<sequence>MASSIGEARARASVRPYCDNRAIAANAPPHRAFIARGRRGQANTAENVSGLIPDARKKAGNAALESEMRWASHRDGGARGA</sequence>
<accession>A0A2N7X384</accession>
<dbReference type="EMBL" id="PNYC01000008">
    <property type="protein sequence ID" value="PMS36218.1"/>
    <property type="molecule type" value="Genomic_DNA"/>
</dbReference>
<organism evidence="1 2">
    <name type="scientific">Trinickia symbiotica</name>
    <dbReference type="NCBI Taxonomy" id="863227"/>
    <lineage>
        <taxon>Bacteria</taxon>
        <taxon>Pseudomonadati</taxon>
        <taxon>Pseudomonadota</taxon>
        <taxon>Betaproteobacteria</taxon>
        <taxon>Burkholderiales</taxon>
        <taxon>Burkholderiaceae</taxon>
        <taxon>Trinickia</taxon>
    </lineage>
</organism>
<dbReference type="AlphaFoldDB" id="A0A2N7X384"/>
<dbReference type="Proteomes" id="UP000235777">
    <property type="component" value="Unassembled WGS sequence"/>
</dbReference>
<reference evidence="1 2" key="1">
    <citation type="submission" date="2018-01" db="EMBL/GenBank/DDBJ databases">
        <title>Whole genome analyses suggest that Burkholderia sensu lato contains two further novel genera in the rhizoxinica-symbiotica group Mycetohabitans gen. nov., and Trinickia gen. nov.: implications for the evolution of diazotrophy and nodulation in the Burkholderiaceae.</title>
        <authorList>
            <person name="Estrada-de los Santos P."/>
            <person name="Palmer M."/>
            <person name="Chavez-Ramirez B."/>
            <person name="Beukes C."/>
            <person name="Steenkamp E.T."/>
            <person name="Hirsch A.M."/>
            <person name="Manyaka P."/>
            <person name="Maluk M."/>
            <person name="Lafos M."/>
            <person name="Crook M."/>
            <person name="Gross E."/>
            <person name="Simon M.F."/>
            <person name="Bueno dos Reis Junior F."/>
            <person name="Poole P.S."/>
            <person name="Venter S.N."/>
            <person name="James E.K."/>
        </authorList>
    </citation>
    <scope>NUCLEOTIDE SEQUENCE [LARGE SCALE GENOMIC DNA]</scope>
    <source>
        <strain evidence="1 2">JPY 581</strain>
    </source>
</reference>